<organism evidence="2 3">
    <name type="scientific">Panicum virgatum</name>
    <name type="common">Blackwell switchgrass</name>
    <dbReference type="NCBI Taxonomy" id="38727"/>
    <lineage>
        <taxon>Eukaryota</taxon>
        <taxon>Viridiplantae</taxon>
        <taxon>Streptophyta</taxon>
        <taxon>Embryophyta</taxon>
        <taxon>Tracheophyta</taxon>
        <taxon>Spermatophyta</taxon>
        <taxon>Magnoliopsida</taxon>
        <taxon>Liliopsida</taxon>
        <taxon>Poales</taxon>
        <taxon>Poaceae</taxon>
        <taxon>PACMAD clade</taxon>
        <taxon>Panicoideae</taxon>
        <taxon>Panicodae</taxon>
        <taxon>Paniceae</taxon>
        <taxon>Panicinae</taxon>
        <taxon>Panicum</taxon>
        <taxon>Panicum sect. Hiantes</taxon>
    </lineage>
</organism>
<feature type="compositionally biased region" description="Low complexity" evidence="1">
    <location>
        <begin position="1"/>
        <end position="10"/>
    </location>
</feature>
<keyword evidence="3" id="KW-1185">Reference proteome</keyword>
<proteinExistence type="predicted"/>
<comment type="caution">
    <text evidence="2">The sequence shown here is derived from an EMBL/GenBank/DDBJ whole genome shotgun (WGS) entry which is preliminary data.</text>
</comment>
<dbReference type="Proteomes" id="UP000823388">
    <property type="component" value="Chromosome 7N"/>
</dbReference>
<sequence length="206" mass="22361">MGCGRAGTRAARAKWRSEGARRGLGAHAGKAGSRRRGWRGVLRARLRRVGVAERQGSSGAATQRGRGDDGGVACVRQVHGRPVWALRRRGGASPCACRGVRVNGLGVSGARGVRTRERGGSQRRAGLERGEEQRRGQAAGSEQGRQRLSAAAGARAACLNACARREGGSQRGRERGERKREWRERKESPLFDLAKTRNFQLKLEKF</sequence>
<evidence type="ECO:0000313" key="2">
    <source>
        <dbReference type="EMBL" id="KAG2564825.1"/>
    </source>
</evidence>
<accession>A0A8T0PUR9</accession>
<gene>
    <name evidence="2" type="ORF">PVAP13_7NG021700</name>
</gene>
<reference evidence="2" key="1">
    <citation type="submission" date="2020-05" db="EMBL/GenBank/DDBJ databases">
        <title>WGS assembly of Panicum virgatum.</title>
        <authorList>
            <person name="Lovell J.T."/>
            <person name="Jenkins J."/>
            <person name="Shu S."/>
            <person name="Juenger T.E."/>
            <person name="Schmutz J."/>
        </authorList>
    </citation>
    <scope>NUCLEOTIDE SEQUENCE</scope>
    <source>
        <strain evidence="2">AP13</strain>
    </source>
</reference>
<dbReference type="AlphaFoldDB" id="A0A8T0PUR9"/>
<dbReference type="EMBL" id="CM029050">
    <property type="protein sequence ID" value="KAG2564825.1"/>
    <property type="molecule type" value="Genomic_DNA"/>
</dbReference>
<protein>
    <submittedName>
        <fullName evidence="2">Uncharacterized protein</fullName>
    </submittedName>
</protein>
<name>A0A8T0PUR9_PANVG</name>
<feature type="region of interest" description="Disordered" evidence="1">
    <location>
        <begin position="1"/>
        <end position="36"/>
    </location>
</feature>
<evidence type="ECO:0000313" key="3">
    <source>
        <dbReference type="Proteomes" id="UP000823388"/>
    </source>
</evidence>
<evidence type="ECO:0000256" key="1">
    <source>
        <dbReference type="SAM" id="MobiDB-lite"/>
    </source>
</evidence>
<feature type="region of interest" description="Disordered" evidence="1">
    <location>
        <begin position="111"/>
        <end position="147"/>
    </location>
</feature>
<feature type="region of interest" description="Disordered" evidence="1">
    <location>
        <begin position="165"/>
        <end position="188"/>
    </location>
</feature>
<feature type="compositionally biased region" description="Basic and acidic residues" evidence="1">
    <location>
        <begin position="114"/>
        <end position="135"/>
    </location>
</feature>
<feature type="region of interest" description="Disordered" evidence="1">
    <location>
        <begin position="50"/>
        <end position="70"/>
    </location>
</feature>